<feature type="domain" description="Trs120/TRAPPC9 third Ig-like" evidence="7">
    <location>
        <begin position="1167"/>
        <end position="1303"/>
    </location>
</feature>
<protein>
    <submittedName>
        <fullName evidence="9">Uncharacterized protein</fullName>
    </submittedName>
</protein>
<keyword evidence="2" id="KW-0333">Golgi apparatus</keyword>
<gene>
    <name evidence="9" type="ORF">PhCBS80983_g06132</name>
</gene>
<dbReference type="Pfam" id="PF08626">
    <property type="entry name" value="TRAPPC9-Trs120"/>
    <property type="match status" value="1"/>
</dbReference>
<dbReference type="InterPro" id="IPR058567">
    <property type="entry name" value="Ig_TRAPPC9_Trs120_3rd"/>
</dbReference>
<feature type="region of interest" description="Disordered" evidence="3">
    <location>
        <begin position="1361"/>
        <end position="1401"/>
    </location>
</feature>
<dbReference type="Pfam" id="PF26283">
    <property type="entry name" value="Ig_TRAPPC9-Trs120_4th"/>
    <property type="match status" value="1"/>
</dbReference>
<comment type="caution">
    <text evidence="9">The sequence shown here is derived from an EMBL/GenBank/DDBJ whole genome shotgun (WGS) entry which is preliminary data.</text>
</comment>
<dbReference type="STRING" id="109895.A0A507DQY6"/>
<dbReference type="InterPro" id="IPR058565">
    <property type="entry name" value="Ig_TRAPPC9_Trs120_1st"/>
</dbReference>
<sequence length="1498" mass="164093">MSIEQLPVDLLRPSHIRVLLVPIHPIRRDTFRKYVDIISEFSVVPVTDLTKPDSTRAQSKYTQQMYEHDGYLHMNYVTFYDKEHAPLEEMQPWRQIVAVIGVMHCQQVPSIGEGFKRFQNILSRYPAVLASRCFAFEPTEQQADDTRGCIMIPDDPKKLSFYLQTQVNDLANELLIAFGNMAAHAEKRPMINGPIMSSPLALPSGSATSSPITAIASPSALHAGSSTASLAPSPHTASGGVPSATRENSVATLASQDSTASMLGSLFAPDKTKKRTPARAQKIVGDMFLLAGRVDLAISSYLTALEAMKTSADYQWQASTMESYYCALILSLLPKTGAWPPDGNDEPAAASEDVMPSIFGRLPLSAPTYVTLFEAARSHPQFRMLICDIPDRYREISALYERAYQPGVPGHYPYLQTQACLIMAKFLAAMWNCKFNGPITNGAGVLLFVPESKGIADIASNMGLPSGRAGGAASSATGGMGPPGPAADKDRIVLHGGLGASRADVSSWAMKAWGLGIEYLTLSDQIRCVTAIATAYALVGHRKKHGFFLRQTALLLAANLKGPSRMAGRMGSLPDISETGELQPTKAPESGGLLECMHNVCEAYGASEMSAETDAAKGGPMALFDDDNDDWADEYFDESDLDNATGDDSHSASKPIHVSRVRYGWPHLQIDALKEFIDMAETVGGELSDLTFVCNAPMIRFHKYLSEAEQLDILDALHHASTSQAIAGHSGPFECCRVPILRRVEVIRQPVTEIPYPHPRSLLSGAGASDDTKAKDPFLYNPFADKGKAQKKDLGRSVLLVTGETAYFDVTLANPFMFDLEVEDLTLHTADLEFKSIPRTSLSIPALARAFKVRLSGIPLRPGTLCIKGIRAKVFGGVQVEVSCLSRLLEDPKMRTKDGRRRPQDETMRFGKKPEGKLAAKIDSSKGVPEWSIPIKVVPAQPVLQIVKNVAAPTSRMLFAGERTAFPVRLENVGNTTIDFITVGLLESYMESEPRAALSPDGGQEEPEDVYERDVYWRNVRAMWVEKDQQDEQKTPAAPVAPVMGNVVVERLPVNLKPRERTDVMIGVFGKMGCTGGTITISYASTALESEPSSREPSASPSCEPDTTFYTRILVQPVLITVTRSLHPLTMDMMLLTDRSDFTTGEQERNLSIEEMTVDPDMAPGVADSAREDFCLFVLDLRNFWRGVFEVVFEVFDDPDSPIPSYETRTVIHAGVTKRIHLPLKRLHLPTSVTSQRIPAPDWKQFVVGKTRKRTPEEEGEKRTWFWYREHVLARLRVRWAASGGRRGIVPLRTLKLGRDMGRVVRTAPVRVTLQLRDKHGTQMEMGRWRVGCWETVTAVWTIHNAMDRPLQPLLRILPTRSPPPSVGFPNPSTTTTTTTHLHPTTAASTRSPSSASASNILPAGPLQTVLTTIPPGQHTSYALPFIPTGTGPVFLLWCVEDVDRAGGPTPPPPSPLAPPPIPSTKGERMPVPPPPPPRHGWEELGWCGGEDAVVSVV</sequence>
<feature type="domain" description="Trs120/TRAPPC9 TPR region" evidence="5">
    <location>
        <begin position="500"/>
        <end position="721"/>
    </location>
</feature>
<dbReference type="Pfam" id="PF26254">
    <property type="entry name" value="Ig_TRAPPC9-Trs120_1st"/>
    <property type="match status" value="1"/>
</dbReference>
<reference evidence="9 10" key="1">
    <citation type="journal article" date="2019" name="Sci. Rep.">
        <title>Comparative genomics of chytrid fungi reveal insights into the obligate biotrophic and pathogenic lifestyle of Synchytrium endobioticum.</title>
        <authorList>
            <person name="van de Vossenberg B.T.L.H."/>
            <person name="Warris S."/>
            <person name="Nguyen H.D.T."/>
            <person name="van Gent-Pelzer M.P.E."/>
            <person name="Joly D.L."/>
            <person name="van de Geest H.C."/>
            <person name="Bonants P.J.M."/>
            <person name="Smith D.S."/>
            <person name="Levesque C.A."/>
            <person name="van der Lee T.A.J."/>
        </authorList>
    </citation>
    <scope>NUCLEOTIDE SEQUENCE [LARGE SCALE GENOMIC DNA]</scope>
    <source>
        <strain evidence="9 10">CBS 809.83</strain>
    </source>
</reference>
<dbReference type="EMBL" id="QEAQ01000185">
    <property type="protein sequence ID" value="TPX53851.1"/>
    <property type="molecule type" value="Genomic_DNA"/>
</dbReference>
<dbReference type="PANTHER" id="PTHR21512:SF5">
    <property type="entry name" value="TRAFFICKING PROTEIN PARTICLE COMPLEX SUBUNIT 9"/>
    <property type="match status" value="1"/>
</dbReference>
<comment type="subcellular location">
    <subcellularLocation>
        <location evidence="1">Golgi apparatus</location>
    </subcellularLocation>
</comment>
<dbReference type="InterPro" id="IPR058564">
    <property type="entry name" value="TPR_TRAPPC9_Trs120"/>
</dbReference>
<keyword evidence="10" id="KW-1185">Reference proteome</keyword>
<dbReference type="Pfam" id="PF26280">
    <property type="entry name" value="Ig_TRAPPC9-Trs120_2nd"/>
    <property type="match status" value="1"/>
</dbReference>
<organism evidence="9 10">
    <name type="scientific">Powellomyces hirtus</name>
    <dbReference type="NCBI Taxonomy" id="109895"/>
    <lineage>
        <taxon>Eukaryota</taxon>
        <taxon>Fungi</taxon>
        <taxon>Fungi incertae sedis</taxon>
        <taxon>Chytridiomycota</taxon>
        <taxon>Chytridiomycota incertae sedis</taxon>
        <taxon>Chytridiomycetes</taxon>
        <taxon>Spizellomycetales</taxon>
        <taxon>Powellomycetaceae</taxon>
        <taxon>Powellomyces</taxon>
    </lineage>
</organism>
<accession>A0A507DQY6</accession>
<feature type="region of interest" description="Disordered" evidence="3">
    <location>
        <begin position="225"/>
        <end position="254"/>
    </location>
</feature>
<dbReference type="InterPro" id="IPR058563">
    <property type="entry name" value="Trs120_TRAPPC9_N"/>
</dbReference>
<evidence type="ECO:0000259" key="5">
    <source>
        <dbReference type="Pfam" id="PF26251"/>
    </source>
</evidence>
<evidence type="ECO:0000313" key="9">
    <source>
        <dbReference type="EMBL" id="TPX53851.1"/>
    </source>
</evidence>
<dbReference type="PANTHER" id="PTHR21512">
    <property type="entry name" value="TRAFFICKING PROTEIN PARTICLE COMPLEX SUBUNIT 9"/>
    <property type="match status" value="1"/>
</dbReference>
<name>A0A507DQY6_9FUNG</name>
<proteinExistence type="predicted"/>
<dbReference type="InterPro" id="IPR013935">
    <property type="entry name" value="Trs120_TRAPPC9"/>
</dbReference>
<feature type="region of interest" description="Disordered" evidence="3">
    <location>
        <begin position="1447"/>
        <end position="1485"/>
    </location>
</feature>
<feature type="compositionally biased region" description="Pro residues" evidence="3">
    <location>
        <begin position="1449"/>
        <end position="1463"/>
    </location>
</feature>
<evidence type="ECO:0000256" key="1">
    <source>
        <dbReference type="ARBA" id="ARBA00004555"/>
    </source>
</evidence>
<evidence type="ECO:0000313" key="10">
    <source>
        <dbReference type="Proteomes" id="UP000318582"/>
    </source>
</evidence>
<dbReference type="InterPro" id="IPR058568">
    <property type="entry name" value="Ig_TRAPPC9_Trs120_4th"/>
</dbReference>
<evidence type="ECO:0000259" key="4">
    <source>
        <dbReference type="Pfam" id="PF08626"/>
    </source>
</evidence>
<evidence type="ECO:0000259" key="8">
    <source>
        <dbReference type="Pfam" id="PF26283"/>
    </source>
</evidence>
<dbReference type="Pfam" id="PF26282">
    <property type="entry name" value="Ig_TRAPPC9-Trs120_3rd"/>
    <property type="match status" value="1"/>
</dbReference>
<evidence type="ECO:0000256" key="3">
    <source>
        <dbReference type="SAM" id="MobiDB-lite"/>
    </source>
</evidence>
<feature type="domain" description="Trs120/TRAPPC9 N-terminal" evidence="4">
    <location>
        <begin position="9"/>
        <end position="330"/>
    </location>
</feature>
<dbReference type="Pfam" id="PF26251">
    <property type="entry name" value="TPR_TRAPPC9-Trs120"/>
    <property type="match status" value="1"/>
</dbReference>
<dbReference type="GO" id="GO:0005802">
    <property type="term" value="C:trans-Golgi network"/>
    <property type="evidence" value="ECO:0007669"/>
    <property type="project" value="TreeGrafter"/>
</dbReference>
<feature type="domain" description="Trs120/TRAPPC9 first Ig-like" evidence="6">
    <location>
        <begin position="741"/>
        <end position="883"/>
    </location>
</feature>
<evidence type="ECO:0000259" key="7">
    <source>
        <dbReference type="Pfam" id="PF26282"/>
    </source>
</evidence>
<evidence type="ECO:0000259" key="6">
    <source>
        <dbReference type="Pfam" id="PF26254"/>
    </source>
</evidence>
<feature type="compositionally biased region" description="Polar residues" evidence="3">
    <location>
        <begin position="245"/>
        <end position="254"/>
    </location>
</feature>
<feature type="compositionally biased region" description="Low complexity" evidence="3">
    <location>
        <begin position="1372"/>
        <end position="1399"/>
    </location>
</feature>
<dbReference type="Proteomes" id="UP000318582">
    <property type="component" value="Unassembled WGS sequence"/>
</dbReference>
<evidence type="ECO:0000256" key="2">
    <source>
        <dbReference type="ARBA" id="ARBA00023034"/>
    </source>
</evidence>
<feature type="domain" description="Trs120/TRAPPC9 fourth Ig-like" evidence="8">
    <location>
        <begin position="1312"/>
        <end position="1446"/>
    </location>
</feature>